<comment type="caution">
    <text evidence="2">The sequence shown here is derived from an EMBL/GenBank/DDBJ whole genome shotgun (WGS) entry which is preliminary data.</text>
</comment>
<protein>
    <submittedName>
        <fullName evidence="2">Uncharacterized protein</fullName>
    </submittedName>
</protein>
<keyword evidence="1" id="KW-0175">Coiled coil</keyword>
<dbReference type="RefSeq" id="WP_135104104.1">
    <property type="nucleotide sequence ID" value="NZ_JADGKW010000001.1"/>
</dbReference>
<dbReference type="AlphaFoldDB" id="A0A4Y9IS94"/>
<evidence type="ECO:0000256" key="1">
    <source>
        <dbReference type="SAM" id="Coils"/>
    </source>
</evidence>
<sequence>MITKQKITIYLKYQNIDNFARFANAKEKNILGDKDWALIENLIQDIHLLKNNMVSSEMRDKIENKIKDYTEDENELIEKLINIKF</sequence>
<gene>
    <name evidence="2" type="ORF">E4T88_03645</name>
</gene>
<feature type="coiled-coil region" evidence="1">
    <location>
        <begin position="39"/>
        <end position="79"/>
    </location>
</feature>
<evidence type="ECO:0000313" key="2">
    <source>
        <dbReference type="EMBL" id="TFU91086.1"/>
    </source>
</evidence>
<dbReference type="Proteomes" id="UP000298285">
    <property type="component" value="Unassembled WGS sequence"/>
</dbReference>
<proteinExistence type="predicted"/>
<name>A0A4Y9IS94_9BACT</name>
<reference evidence="2 3" key="1">
    <citation type="submission" date="2019-03" db="EMBL/GenBank/DDBJ databases">
        <title>Diversity of the mouse oral microbiome.</title>
        <authorList>
            <person name="Joseph S."/>
            <person name="Aduse-Opoku J."/>
            <person name="Curtis M."/>
            <person name="Wade W."/>
            <person name="Hashim A."/>
        </authorList>
    </citation>
    <scope>NUCLEOTIDE SEQUENCE [LARGE SCALE GENOMIC DNA]</scope>
    <source>
        <strain evidence="2 3">P11</strain>
    </source>
</reference>
<dbReference type="EMBL" id="SPPK01000001">
    <property type="protein sequence ID" value="TFU91086.1"/>
    <property type="molecule type" value="Genomic_DNA"/>
</dbReference>
<accession>A0A4Y9IS94</accession>
<dbReference type="OrthoDB" id="800014at2"/>
<organism evidence="2 3">
    <name type="scientific">Dysgonomonas mossii</name>
    <dbReference type="NCBI Taxonomy" id="163665"/>
    <lineage>
        <taxon>Bacteria</taxon>
        <taxon>Pseudomonadati</taxon>
        <taxon>Bacteroidota</taxon>
        <taxon>Bacteroidia</taxon>
        <taxon>Bacteroidales</taxon>
        <taxon>Dysgonomonadaceae</taxon>
        <taxon>Dysgonomonas</taxon>
    </lineage>
</organism>
<evidence type="ECO:0000313" key="3">
    <source>
        <dbReference type="Proteomes" id="UP000298285"/>
    </source>
</evidence>